<gene>
    <name evidence="2" type="ORF">RJT34_20376</name>
</gene>
<feature type="transmembrane region" description="Helical" evidence="1">
    <location>
        <begin position="6"/>
        <end position="26"/>
    </location>
</feature>
<dbReference type="EMBL" id="JAYKXN010000005">
    <property type="protein sequence ID" value="KAK7285600.1"/>
    <property type="molecule type" value="Genomic_DNA"/>
</dbReference>
<organism evidence="2 3">
    <name type="scientific">Clitoria ternatea</name>
    <name type="common">Butterfly pea</name>
    <dbReference type="NCBI Taxonomy" id="43366"/>
    <lineage>
        <taxon>Eukaryota</taxon>
        <taxon>Viridiplantae</taxon>
        <taxon>Streptophyta</taxon>
        <taxon>Embryophyta</taxon>
        <taxon>Tracheophyta</taxon>
        <taxon>Spermatophyta</taxon>
        <taxon>Magnoliopsida</taxon>
        <taxon>eudicotyledons</taxon>
        <taxon>Gunneridae</taxon>
        <taxon>Pentapetalae</taxon>
        <taxon>rosids</taxon>
        <taxon>fabids</taxon>
        <taxon>Fabales</taxon>
        <taxon>Fabaceae</taxon>
        <taxon>Papilionoideae</taxon>
        <taxon>50 kb inversion clade</taxon>
        <taxon>NPAAA clade</taxon>
        <taxon>indigoferoid/millettioid clade</taxon>
        <taxon>Phaseoleae</taxon>
        <taxon>Clitoria</taxon>
    </lineage>
</organism>
<protein>
    <submittedName>
        <fullName evidence="2">Uncharacterized protein</fullName>
    </submittedName>
</protein>
<keyword evidence="1" id="KW-1133">Transmembrane helix</keyword>
<keyword evidence="1" id="KW-0472">Membrane</keyword>
<sequence length="80" mass="9684">MLYNNHILYSYVFICCAYHQIVIHFYRLLYFQIDNEEAFRLAWDTGYKDLVCLSDCKDMIITLIGDIHNSTHWLWDSLED</sequence>
<keyword evidence="1" id="KW-0812">Transmembrane</keyword>
<comment type="caution">
    <text evidence="2">The sequence shown here is derived from an EMBL/GenBank/DDBJ whole genome shotgun (WGS) entry which is preliminary data.</text>
</comment>
<proteinExistence type="predicted"/>
<reference evidence="2 3" key="1">
    <citation type="submission" date="2024-01" db="EMBL/GenBank/DDBJ databases">
        <title>The genomes of 5 underutilized Papilionoideae crops provide insights into root nodulation and disease resistance.</title>
        <authorList>
            <person name="Yuan L."/>
        </authorList>
    </citation>
    <scope>NUCLEOTIDE SEQUENCE [LARGE SCALE GENOMIC DNA]</scope>
    <source>
        <strain evidence="2">LY-2023</strain>
        <tissue evidence="2">Leaf</tissue>
    </source>
</reference>
<evidence type="ECO:0000256" key="1">
    <source>
        <dbReference type="SAM" id="Phobius"/>
    </source>
</evidence>
<evidence type="ECO:0000313" key="3">
    <source>
        <dbReference type="Proteomes" id="UP001359559"/>
    </source>
</evidence>
<name>A0AAN9ISQ1_CLITE</name>
<dbReference type="AlphaFoldDB" id="A0AAN9ISQ1"/>
<evidence type="ECO:0000313" key="2">
    <source>
        <dbReference type="EMBL" id="KAK7285600.1"/>
    </source>
</evidence>
<keyword evidence="3" id="KW-1185">Reference proteome</keyword>
<dbReference type="Proteomes" id="UP001359559">
    <property type="component" value="Unassembled WGS sequence"/>
</dbReference>
<accession>A0AAN9ISQ1</accession>